<evidence type="ECO:0000256" key="1">
    <source>
        <dbReference type="SAM" id="MobiDB-lite"/>
    </source>
</evidence>
<dbReference type="Proteomes" id="UP000316706">
    <property type="component" value="Unassembled WGS sequence"/>
</dbReference>
<accession>A0A543IN86</accession>
<proteinExistence type="predicted"/>
<dbReference type="EMBL" id="VFPO01000001">
    <property type="protein sequence ID" value="TQM71988.1"/>
    <property type="molecule type" value="Genomic_DNA"/>
</dbReference>
<organism evidence="2 3">
    <name type="scientific">Actinomadura hallensis</name>
    <dbReference type="NCBI Taxonomy" id="337895"/>
    <lineage>
        <taxon>Bacteria</taxon>
        <taxon>Bacillati</taxon>
        <taxon>Actinomycetota</taxon>
        <taxon>Actinomycetes</taxon>
        <taxon>Streptosporangiales</taxon>
        <taxon>Thermomonosporaceae</taxon>
        <taxon>Actinomadura</taxon>
    </lineage>
</organism>
<evidence type="ECO:0000313" key="2">
    <source>
        <dbReference type="EMBL" id="TQM71988.1"/>
    </source>
</evidence>
<feature type="compositionally biased region" description="Basic and acidic residues" evidence="1">
    <location>
        <begin position="21"/>
        <end position="32"/>
    </location>
</feature>
<name>A0A543IN86_9ACTN</name>
<dbReference type="AlphaFoldDB" id="A0A543IN86"/>
<keyword evidence="3" id="KW-1185">Reference proteome</keyword>
<gene>
    <name evidence="2" type="ORF">FHX41_5772</name>
</gene>
<feature type="compositionally biased region" description="Basic residues" evidence="1">
    <location>
        <begin position="34"/>
        <end position="51"/>
    </location>
</feature>
<comment type="caution">
    <text evidence="2">The sequence shown here is derived from an EMBL/GenBank/DDBJ whole genome shotgun (WGS) entry which is preliminary data.</text>
</comment>
<protein>
    <submittedName>
        <fullName evidence="2">Uncharacterized protein</fullName>
    </submittedName>
</protein>
<sequence length="51" mass="6219">MAVVDRIRRYFQSPQGRRTRARVERMARDPRTQAKARRLLSRFRGGGRRRY</sequence>
<feature type="region of interest" description="Disordered" evidence="1">
    <location>
        <begin position="15"/>
        <end position="51"/>
    </location>
</feature>
<reference evidence="2 3" key="1">
    <citation type="submission" date="2019-06" db="EMBL/GenBank/DDBJ databases">
        <title>Sequencing the genomes of 1000 actinobacteria strains.</title>
        <authorList>
            <person name="Klenk H.-P."/>
        </authorList>
    </citation>
    <scope>NUCLEOTIDE SEQUENCE [LARGE SCALE GENOMIC DNA]</scope>
    <source>
        <strain evidence="2 3">DSM 45043</strain>
    </source>
</reference>
<evidence type="ECO:0000313" key="3">
    <source>
        <dbReference type="Proteomes" id="UP000316706"/>
    </source>
</evidence>
<dbReference type="RefSeq" id="WP_185759016.1">
    <property type="nucleotide sequence ID" value="NZ_VFPO01000001.1"/>
</dbReference>